<evidence type="ECO:0000313" key="2">
    <source>
        <dbReference type="Proteomes" id="UP001055072"/>
    </source>
</evidence>
<evidence type="ECO:0000313" key="1">
    <source>
        <dbReference type="EMBL" id="KAI0095115.1"/>
    </source>
</evidence>
<name>A0ACB8ULT4_9APHY</name>
<sequence length="591" mass="64691">MSVTEFTLPSNLAPGPLPHIPDNLTLPQFILDAWHPNRPVNTHLNPVLIEDSTGRGVGLSELRARTFGLANEMRARWNIGENDVVCIFSPNHVDYPVALWAAHRLGAIVTTANPAYTADELVYQLNLTKASVIFTHSSSLLTAEKAAREAGLTSSRVAVLDSPEGYAGNYSTLDRLVAEGLSKLPTFEERRLNPGEGKTKIALLNFSSGTTGKPKAVAIAHYAVMANVIQMAHYGRATSESSRRYRPGQVVLAALPFYHIYGLIVVMHFYTFVGFSLVIMPKFSLEGLLDDIQRFRINHLLLVPPMIVLLAKNPIVTKYDLASVTMCMSGAAPLSAELTSQYCERIPTSAIGQGYGMTETATTLTFPRIDVKVDTLGSGGQLLAGNICRILKADGKWAGYNEPGELIVKGPTAALCYFNNPEATKETFLYFDGKPDRWVRTGDEVKINEIGEVFVVDRMKEILKVRGFQVAPAELEGHLLGHPDVADCCVVGIPDEYSGEVPLAFVVPSHAAQNRMNSDPQEAIKVKESIVKFVHDHKVHYKRLTGGVEFLDSIPKNPSGKLLRRFLREKAKEILAARTATATSAKSKAKL</sequence>
<dbReference type="Proteomes" id="UP001055072">
    <property type="component" value="Unassembled WGS sequence"/>
</dbReference>
<accession>A0ACB8ULT4</accession>
<organism evidence="1 2">
    <name type="scientific">Irpex rosettiformis</name>
    <dbReference type="NCBI Taxonomy" id="378272"/>
    <lineage>
        <taxon>Eukaryota</taxon>
        <taxon>Fungi</taxon>
        <taxon>Dikarya</taxon>
        <taxon>Basidiomycota</taxon>
        <taxon>Agaricomycotina</taxon>
        <taxon>Agaricomycetes</taxon>
        <taxon>Polyporales</taxon>
        <taxon>Irpicaceae</taxon>
        <taxon>Irpex</taxon>
    </lineage>
</organism>
<reference evidence="1" key="1">
    <citation type="journal article" date="2021" name="Environ. Microbiol.">
        <title>Gene family expansions and transcriptome signatures uncover fungal adaptations to wood decay.</title>
        <authorList>
            <person name="Hage H."/>
            <person name="Miyauchi S."/>
            <person name="Viragh M."/>
            <person name="Drula E."/>
            <person name="Min B."/>
            <person name="Chaduli D."/>
            <person name="Navarro D."/>
            <person name="Favel A."/>
            <person name="Norest M."/>
            <person name="Lesage-Meessen L."/>
            <person name="Balint B."/>
            <person name="Merenyi Z."/>
            <person name="de Eugenio L."/>
            <person name="Morin E."/>
            <person name="Martinez A.T."/>
            <person name="Baldrian P."/>
            <person name="Stursova M."/>
            <person name="Martinez M.J."/>
            <person name="Novotny C."/>
            <person name="Magnuson J.K."/>
            <person name="Spatafora J.W."/>
            <person name="Maurice S."/>
            <person name="Pangilinan J."/>
            <person name="Andreopoulos W."/>
            <person name="LaButti K."/>
            <person name="Hundley H."/>
            <person name="Na H."/>
            <person name="Kuo A."/>
            <person name="Barry K."/>
            <person name="Lipzen A."/>
            <person name="Henrissat B."/>
            <person name="Riley R."/>
            <person name="Ahrendt S."/>
            <person name="Nagy L.G."/>
            <person name="Grigoriev I.V."/>
            <person name="Martin F."/>
            <person name="Rosso M.N."/>
        </authorList>
    </citation>
    <scope>NUCLEOTIDE SEQUENCE</scope>
    <source>
        <strain evidence="1">CBS 384.51</strain>
    </source>
</reference>
<keyword evidence="1" id="KW-0436">Ligase</keyword>
<keyword evidence="2" id="KW-1185">Reference proteome</keyword>
<gene>
    <name evidence="1" type="ORF">BDY19DRAFT_916358</name>
</gene>
<proteinExistence type="predicted"/>
<dbReference type="EMBL" id="MU274900">
    <property type="protein sequence ID" value="KAI0095115.1"/>
    <property type="molecule type" value="Genomic_DNA"/>
</dbReference>
<comment type="caution">
    <text evidence="1">The sequence shown here is derived from an EMBL/GenBank/DDBJ whole genome shotgun (WGS) entry which is preliminary data.</text>
</comment>
<protein>
    <submittedName>
        <fullName evidence="1">Amp dependent CoA ligase</fullName>
    </submittedName>
</protein>